<dbReference type="GO" id="GO:0140003">
    <property type="term" value="F:histone H3K36me3 reader activity"/>
    <property type="evidence" value="ECO:0007669"/>
    <property type="project" value="EnsemblFungi"/>
</dbReference>
<feature type="compositionally biased region" description="Polar residues" evidence="13">
    <location>
        <begin position="106"/>
        <end position="116"/>
    </location>
</feature>
<dbReference type="SUPFAM" id="SSF54160">
    <property type="entry name" value="Chromo domain-like"/>
    <property type="match status" value="1"/>
</dbReference>
<dbReference type="PANTHER" id="PTHR10880">
    <property type="entry name" value="MORTALITY FACTOR 4-LIKE PROTEIN"/>
    <property type="match status" value="1"/>
</dbReference>
<feature type="compositionally biased region" description="Low complexity" evidence="13">
    <location>
        <begin position="93"/>
        <end position="105"/>
    </location>
</feature>
<dbReference type="STRING" id="857566.A0A1E3PNT4"/>
<evidence type="ECO:0000256" key="3">
    <source>
        <dbReference type="ARBA" id="ARBA00011353"/>
    </source>
</evidence>
<dbReference type="GO" id="GO:0032221">
    <property type="term" value="C:Rpd3S complex"/>
    <property type="evidence" value="ECO:0007669"/>
    <property type="project" value="EnsemblFungi"/>
</dbReference>
<dbReference type="Pfam" id="PF22732">
    <property type="entry name" value="MSL3_chromo-like"/>
    <property type="match status" value="1"/>
</dbReference>
<dbReference type="InterPro" id="IPR016197">
    <property type="entry name" value="Chromo-like_dom_sf"/>
</dbReference>
<keyword evidence="10" id="KW-0539">Nucleus</keyword>
<evidence type="ECO:0000313" key="16">
    <source>
        <dbReference type="Proteomes" id="UP000095009"/>
    </source>
</evidence>
<evidence type="ECO:0000256" key="7">
    <source>
        <dbReference type="ARBA" id="ARBA00023015"/>
    </source>
</evidence>
<dbReference type="Gene3D" id="1.10.274.30">
    <property type="entry name" value="MRG domain"/>
    <property type="match status" value="1"/>
</dbReference>
<keyword evidence="9" id="KW-0234">DNA repair</keyword>
<protein>
    <recommendedName>
        <fullName evidence="4">Chromatin modification-related protein EAF3</fullName>
    </recommendedName>
    <alternativeName>
        <fullName evidence="12">Chromatin modification-related protein eaf3</fullName>
    </alternativeName>
</protein>
<dbReference type="GO" id="GO:0060195">
    <property type="term" value="P:negative regulation of antisense RNA transcription"/>
    <property type="evidence" value="ECO:0007669"/>
    <property type="project" value="EnsemblFungi"/>
</dbReference>
<accession>A0A1E3PNT4</accession>
<dbReference type="PROSITE" id="PS51640">
    <property type="entry name" value="MRG"/>
    <property type="match status" value="1"/>
</dbReference>
<evidence type="ECO:0000256" key="13">
    <source>
        <dbReference type="SAM" id="MobiDB-lite"/>
    </source>
</evidence>
<proteinExistence type="inferred from homology"/>
<dbReference type="GO" id="GO:0006281">
    <property type="term" value="P:DNA repair"/>
    <property type="evidence" value="ECO:0007669"/>
    <property type="project" value="UniProtKB-KW"/>
</dbReference>
<keyword evidence="5" id="KW-0227">DNA damage</keyword>
<dbReference type="PIRSF" id="PIRSF038133">
    <property type="entry name" value="HAT_Nua4_EAF3/MRG15"/>
    <property type="match status" value="1"/>
</dbReference>
<dbReference type="Proteomes" id="UP000095009">
    <property type="component" value="Unassembled WGS sequence"/>
</dbReference>
<keyword evidence="6" id="KW-0156">Chromatin regulator</keyword>
<dbReference type="Gene3D" id="2.30.30.140">
    <property type="match status" value="1"/>
</dbReference>
<dbReference type="GO" id="GO:0043487">
    <property type="term" value="P:regulation of RNA stability"/>
    <property type="evidence" value="ECO:0007669"/>
    <property type="project" value="EnsemblFungi"/>
</dbReference>
<dbReference type="GO" id="GO:0006335">
    <property type="term" value="P:DNA replication-dependent chromatin assembly"/>
    <property type="evidence" value="ECO:0007669"/>
    <property type="project" value="EnsemblFungi"/>
</dbReference>
<dbReference type="GO" id="GO:0006368">
    <property type="term" value="P:transcription elongation by RNA polymerase II"/>
    <property type="evidence" value="ECO:0007669"/>
    <property type="project" value="EnsemblFungi"/>
</dbReference>
<keyword evidence="8" id="KW-0804">Transcription</keyword>
<comment type="subcellular location">
    <subcellularLocation>
        <location evidence="1">Nucleus</location>
    </subcellularLocation>
</comment>
<evidence type="ECO:0000256" key="6">
    <source>
        <dbReference type="ARBA" id="ARBA00022853"/>
    </source>
</evidence>
<gene>
    <name evidence="15" type="ORF">NADFUDRAFT_45215</name>
</gene>
<evidence type="ECO:0000259" key="14">
    <source>
        <dbReference type="SMART" id="SM00298"/>
    </source>
</evidence>
<dbReference type="GO" id="GO:0006337">
    <property type="term" value="P:nucleosome disassembly"/>
    <property type="evidence" value="ECO:0007669"/>
    <property type="project" value="EnsemblFungi"/>
</dbReference>
<dbReference type="InterPro" id="IPR053820">
    <property type="entry name" value="MSL3_chromo-like"/>
</dbReference>
<evidence type="ECO:0000313" key="15">
    <source>
        <dbReference type="EMBL" id="ODQ66960.1"/>
    </source>
</evidence>
<dbReference type="GO" id="GO:0030174">
    <property type="term" value="P:regulation of DNA-templated DNA replication initiation"/>
    <property type="evidence" value="ECO:0007669"/>
    <property type="project" value="EnsemblFungi"/>
</dbReference>
<dbReference type="InterPro" id="IPR038217">
    <property type="entry name" value="MRG_C_sf"/>
</dbReference>
<keyword evidence="16" id="KW-1185">Reference proteome</keyword>
<comment type="subunit">
    <text evidence="3">Component of the NuA4 histone acetyltransferase complex.</text>
</comment>
<dbReference type="SMART" id="SM00298">
    <property type="entry name" value="CHROMO"/>
    <property type="match status" value="1"/>
</dbReference>
<dbReference type="FunFam" id="1.10.274.30:FF:000004">
    <property type="entry name" value="Putative Chromatin modification-related protein eaf3"/>
    <property type="match status" value="1"/>
</dbReference>
<keyword evidence="7" id="KW-0805">Transcription regulation</keyword>
<reference evidence="15 16" key="1">
    <citation type="journal article" date="2016" name="Proc. Natl. Acad. Sci. U.S.A.">
        <title>Comparative genomics of biotechnologically important yeasts.</title>
        <authorList>
            <person name="Riley R."/>
            <person name="Haridas S."/>
            <person name="Wolfe K.H."/>
            <person name="Lopes M.R."/>
            <person name="Hittinger C.T."/>
            <person name="Goeker M."/>
            <person name="Salamov A.A."/>
            <person name="Wisecaver J.H."/>
            <person name="Long T.M."/>
            <person name="Calvey C.H."/>
            <person name="Aerts A.L."/>
            <person name="Barry K.W."/>
            <person name="Choi C."/>
            <person name="Clum A."/>
            <person name="Coughlan A.Y."/>
            <person name="Deshpande S."/>
            <person name="Douglass A.P."/>
            <person name="Hanson S.J."/>
            <person name="Klenk H.-P."/>
            <person name="LaButti K.M."/>
            <person name="Lapidus A."/>
            <person name="Lindquist E.A."/>
            <person name="Lipzen A.M."/>
            <person name="Meier-Kolthoff J.P."/>
            <person name="Ohm R.A."/>
            <person name="Otillar R.P."/>
            <person name="Pangilinan J.L."/>
            <person name="Peng Y."/>
            <person name="Rokas A."/>
            <person name="Rosa C.A."/>
            <person name="Scheuner C."/>
            <person name="Sibirny A.A."/>
            <person name="Slot J.C."/>
            <person name="Stielow J.B."/>
            <person name="Sun H."/>
            <person name="Kurtzman C.P."/>
            <person name="Blackwell M."/>
            <person name="Grigoriev I.V."/>
            <person name="Jeffries T.W."/>
        </authorList>
    </citation>
    <scope>NUCLEOTIDE SEQUENCE [LARGE SCALE GENOMIC DNA]</scope>
    <source>
        <strain evidence="15 16">DSM 6958</strain>
    </source>
</reference>
<dbReference type="OrthoDB" id="124855at2759"/>
<dbReference type="Pfam" id="PF05712">
    <property type="entry name" value="MRG"/>
    <property type="match status" value="1"/>
</dbReference>
<dbReference type="AlphaFoldDB" id="A0A1E3PNT4"/>
<evidence type="ECO:0000256" key="9">
    <source>
        <dbReference type="ARBA" id="ARBA00023204"/>
    </source>
</evidence>
<evidence type="ECO:0000256" key="12">
    <source>
        <dbReference type="ARBA" id="ARBA00072864"/>
    </source>
</evidence>
<dbReference type="InterPro" id="IPR000953">
    <property type="entry name" value="Chromo/chromo_shadow_dom"/>
</dbReference>
<evidence type="ECO:0000256" key="2">
    <source>
        <dbReference type="ARBA" id="ARBA00009093"/>
    </source>
</evidence>
<name>A0A1E3PNT4_9ASCO</name>
<evidence type="ECO:0000256" key="11">
    <source>
        <dbReference type="ARBA" id="ARBA00057322"/>
    </source>
</evidence>
<evidence type="ECO:0000256" key="10">
    <source>
        <dbReference type="ARBA" id="ARBA00023242"/>
    </source>
</evidence>
<dbReference type="GO" id="GO:1990453">
    <property type="term" value="C:nucleosome disassembly/reassembly complex"/>
    <property type="evidence" value="ECO:0007669"/>
    <property type="project" value="EnsemblFungi"/>
</dbReference>
<dbReference type="EMBL" id="KV454407">
    <property type="protein sequence ID" value="ODQ66960.1"/>
    <property type="molecule type" value="Genomic_DNA"/>
</dbReference>
<evidence type="ECO:0000256" key="4">
    <source>
        <dbReference type="ARBA" id="ARBA00018505"/>
    </source>
</evidence>
<feature type="region of interest" description="Disordered" evidence="13">
    <location>
        <begin position="93"/>
        <end position="144"/>
    </location>
</feature>
<organism evidence="15 16">
    <name type="scientific">Nadsonia fulvescens var. elongata DSM 6958</name>
    <dbReference type="NCBI Taxonomy" id="857566"/>
    <lineage>
        <taxon>Eukaryota</taxon>
        <taxon>Fungi</taxon>
        <taxon>Dikarya</taxon>
        <taxon>Ascomycota</taxon>
        <taxon>Saccharomycotina</taxon>
        <taxon>Dipodascomycetes</taxon>
        <taxon>Dipodascales</taxon>
        <taxon>Dipodascales incertae sedis</taxon>
        <taxon>Nadsonia</taxon>
    </lineage>
</organism>
<dbReference type="InterPro" id="IPR026541">
    <property type="entry name" value="MRG_dom"/>
</dbReference>
<dbReference type="PANTHER" id="PTHR10880:SF15">
    <property type="entry name" value="MSL COMPLEX SUBUNIT 3"/>
    <property type="match status" value="1"/>
</dbReference>
<comment type="function">
    <text evidence="11">Involved in deacetylation of histones, chromatin assembly and chromosome segregation. May act as a transcriptional oscillator, directing histone deacetylases to specific chromosomal domains. Component of the NuA4 histone acetyltransferase complex which is involved in transcriptional activation of selected genes principally by acetylation of nucleosomal histone H4 and H2A. The NuA4 complex is also involved in DNA repair.</text>
</comment>
<evidence type="ECO:0000256" key="1">
    <source>
        <dbReference type="ARBA" id="ARBA00004123"/>
    </source>
</evidence>
<evidence type="ECO:0000256" key="8">
    <source>
        <dbReference type="ARBA" id="ARBA00023163"/>
    </source>
</evidence>
<comment type="similarity">
    <text evidence="2">Belongs to the MRG family.</text>
</comment>
<feature type="domain" description="Chromo" evidence="14">
    <location>
        <begin position="17"/>
        <end position="86"/>
    </location>
</feature>
<evidence type="ECO:0000256" key="5">
    <source>
        <dbReference type="ARBA" id="ARBA00022763"/>
    </source>
</evidence>
<sequence length="324" mass="37278">MVFEVNTKCLAFHGPLLYEAKILKAHNGKSAVKKDEFSDLPVELTTKIAYFIHYKGWKSTWDEWVPEDRVLAWNEENIRTQRELKQAALALTKKKTTSSANANTNHTDSGSSGSTSNKRKERDETSTTTHSRSQKRGRGVEADTEKEVDYLKRPEIVINVPDSLKELLVDDWEFITKEHQVVTLPRKPNVVQILKRYQDESPKKKANSAEADIFDEVLSGIKIYFDRSLGNILLYRYERQQYLEILKTNADKSMSEIYGAEHLLRLFVSLPSLIAQTNMDQQSIAVLKEHLEDVLKFLHKHQAEFFLRTYSNTSPAYEAISINP</sequence>
<dbReference type="InterPro" id="IPR008676">
    <property type="entry name" value="MRG"/>
</dbReference>
<dbReference type="GO" id="GO:0032968">
    <property type="term" value="P:positive regulation of transcription elongation by RNA polymerase II"/>
    <property type="evidence" value="ECO:0007669"/>
    <property type="project" value="EnsemblFungi"/>
</dbReference>
<dbReference type="GO" id="GO:0035267">
    <property type="term" value="C:NuA4 histone acetyltransferase complex"/>
    <property type="evidence" value="ECO:0007669"/>
    <property type="project" value="EnsemblFungi"/>
</dbReference>